<keyword evidence="3" id="KW-1185">Reference proteome</keyword>
<proteinExistence type="predicted"/>
<dbReference type="PANTHER" id="PTHR24413">
    <property type="entry name" value="SPECKLE-TYPE POZ PROTEIN"/>
    <property type="match status" value="1"/>
</dbReference>
<sequence length="193" mass="21964">MANNTPSKKRDFFNDEEFSDVIVRFANQQIFAHKVVLASGSVWFEKALCGNFSPDAIMAMLRHLYGSKYENQKIYIEPNSTAEFHLAIFMLGDKYDIESLREEAADLFMTFLQDEVQDFELYNGNLHAIQKLVGPDAPQLADRSLAETAQACILVHFESLFANDLFRELMASGTMLNESLALGVLDKIYKKKF</sequence>
<evidence type="ECO:0000313" key="3">
    <source>
        <dbReference type="Proteomes" id="UP000714618"/>
    </source>
</evidence>
<comment type="caution">
    <text evidence="2">The sequence shown here is derived from an EMBL/GenBank/DDBJ whole genome shotgun (WGS) entry which is preliminary data.</text>
</comment>
<dbReference type="OrthoDB" id="6359816at2759"/>
<evidence type="ECO:0000313" key="2">
    <source>
        <dbReference type="EMBL" id="CAD0101179.1"/>
    </source>
</evidence>
<dbReference type="PROSITE" id="PS50097">
    <property type="entry name" value="BTB"/>
    <property type="match status" value="1"/>
</dbReference>
<feature type="domain" description="BTB" evidence="1">
    <location>
        <begin position="19"/>
        <end position="73"/>
    </location>
</feature>
<organism evidence="2 3">
    <name type="scientific">Aureobasidium mustum</name>
    <dbReference type="NCBI Taxonomy" id="2773714"/>
    <lineage>
        <taxon>Eukaryota</taxon>
        <taxon>Fungi</taxon>
        <taxon>Dikarya</taxon>
        <taxon>Ascomycota</taxon>
        <taxon>Pezizomycotina</taxon>
        <taxon>Dothideomycetes</taxon>
        <taxon>Dothideomycetidae</taxon>
        <taxon>Dothideales</taxon>
        <taxon>Saccotheciaceae</taxon>
        <taxon>Aureobasidium</taxon>
    </lineage>
</organism>
<dbReference type="Proteomes" id="UP000714618">
    <property type="component" value="Unassembled WGS sequence"/>
</dbReference>
<gene>
    <name evidence="2" type="ORF">AWRI4233_LOCUS10004</name>
</gene>
<reference evidence="2" key="1">
    <citation type="submission" date="2020-06" db="EMBL/GenBank/DDBJ databases">
        <authorList>
            <person name="Onetto C."/>
        </authorList>
    </citation>
    <scope>NUCLEOTIDE SEQUENCE</scope>
</reference>
<dbReference type="InterPro" id="IPR011333">
    <property type="entry name" value="SKP1/BTB/POZ_sf"/>
</dbReference>
<dbReference type="AlphaFoldDB" id="A0A9N8KC80"/>
<dbReference type="SUPFAM" id="SSF54695">
    <property type="entry name" value="POZ domain"/>
    <property type="match status" value="1"/>
</dbReference>
<accession>A0A9N8KC80</accession>
<name>A0A9N8KC80_9PEZI</name>
<dbReference type="Gene3D" id="3.30.710.10">
    <property type="entry name" value="Potassium Channel Kv1.1, Chain A"/>
    <property type="match status" value="1"/>
</dbReference>
<evidence type="ECO:0000259" key="1">
    <source>
        <dbReference type="PROSITE" id="PS50097"/>
    </source>
</evidence>
<dbReference type="InterPro" id="IPR000210">
    <property type="entry name" value="BTB/POZ_dom"/>
</dbReference>
<protein>
    <recommendedName>
        <fullName evidence="1">BTB domain-containing protein</fullName>
    </recommendedName>
</protein>
<dbReference type="EMBL" id="CAIJEO010000013">
    <property type="protein sequence ID" value="CAD0101179.1"/>
    <property type="molecule type" value="Genomic_DNA"/>
</dbReference>
<dbReference type="Pfam" id="PF00651">
    <property type="entry name" value="BTB"/>
    <property type="match status" value="1"/>
</dbReference>